<dbReference type="Proteomes" id="UP000002255">
    <property type="component" value="Chromosome"/>
</dbReference>
<protein>
    <submittedName>
        <fullName evidence="1">Uncharacterized protein</fullName>
    </submittedName>
</protein>
<reference evidence="1 2" key="2">
    <citation type="journal article" date="2010" name="Stand. Genomic Sci.">
        <title>Complete genome sequence of Xylanimonas cellulosilytica type strain (XIL07).</title>
        <authorList>
            <person name="Foster B."/>
            <person name="Pukall R."/>
            <person name="Abt B."/>
            <person name="Nolan M."/>
            <person name="Glavina Del Rio T."/>
            <person name="Chen F."/>
            <person name="Lucas S."/>
            <person name="Tice H."/>
            <person name="Pitluck S."/>
            <person name="Cheng J.-F."/>
            <person name="Chertkov O."/>
            <person name="Brettin T."/>
            <person name="Han C."/>
            <person name="Detter J.C."/>
            <person name="Bruce D."/>
            <person name="Goodwin L."/>
            <person name="Ivanova N."/>
            <person name="Mavromatis K."/>
            <person name="Pati A."/>
            <person name="Mikhailova N."/>
            <person name="Chen A."/>
            <person name="Palaniappan K."/>
            <person name="Land M."/>
            <person name="Hauser L."/>
            <person name="Chang Y.-J."/>
            <person name="Jeffries C.D."/>
            <person name="Chain P."/>
            <person name="Rohde M."/>
            <person name="Goeker M."/>
            <person name="Bristow J."/>
            <person name="Eisen J.A."/>
            <person name="Markowitz V."/>
            <person name="Hugenholtz P."/>
            <person name="Kyrpides N.C."/>
            <person name="Klenk H.-P."/>
            <person name="Lapidus A."/>
        </authorList>
    </citation>
    <scope>NUCLEOTIDE SEQUENCE [LARGE SCALE GENOMIC DNA]</scope>
    <source>
        <strain evidence="2">DSM 15894 / CECT 5975 / LMG 20990 / XIL07</strain>
    </source>
</reference>
<name>D1BSE1_XYLCX</name>
<dbReference type="AlphaFoldDB" id="D1BSE1"/>
<dbReference type="eggNOG" id="COG2452">
    <property type="taxonomic scope" value="Bacteria"/>
</dbReference>
<reference evidence="2" key="1">
    <citation type="submission" date="2009-11" db="EMBL/GenBank/DDBJ databases">
        <title>The complete chromosome of Xylanimonas cellulosilytica DSM 15894.</title>
        <authorList>
            <consortium name="US DOE Joint Genome Institute (JGI-PGF)"/>
            <person name="Lucas S."/>
            <person name="Copeland A."/>
            <person name="Lapidus A."/>
            <person name="Glavina del Rio T."/>
            <person name="Dalin E."/>
            <person name="Tice H."/>
            <person name="Bruce D."/>
            <person name="Goodwin L."/>
            <person name="Pitluck S."/>
            <person name="Kyrpides N."/>
            <person name="Mavromatis K."/>
            <person name="Ivanova N."/>
            <person name="Mikhailova N."/>
            <person name="Foster B."/>
            <person name="Clum A."/>
            <person name="Brettin T."/>
            <person name="Detter J.C."/>
            <person name="Han C."/>
            <person name="Larimer F."/>
            <person name="Land M."/>
            <person name="Hauser L."/>
            <person name="Markowitz V."/>
            <person name="Cheng J.F."/>
            <person name="Hugenholtz P."/>
            <person name="Woyke T."/>
            <person name="Wu D."/>
            <person name="Gehrich-Schroeter G."/>
            <person name="Schneider S."/>
            <person name="Pukall S.R."/>
            <person name="Klenk H.P."/>
            <person name="Eisen J.A."/>
        </authorList>
    </citation>
    <scope>NUCLEOTIDE SEQUENCE [LARGE SCALE GENOMIC DNA]</scope>
    <source>
        <strain evidence="2">DSM 15894 / CECT 5975 / LMG 20990 / XIL07</strain>
    </source>
</reference>
<organism evidence="1 2">
    <name type="scientific">Xylanimonas cellulosilytica (strain DSM 15894 / JCM 12276 / CECT 5975 / KCTC 9989 / LMG 20990 / NBRC 107835 / XIL07)</name>
    <dbReference type="NCBI Taxonomy" id="446471"/>
    <lineage>
        <taxon>Bacteria</taxon>
        <taxon>Bacillati</taxon>
        <taxon>Actinomycetota</taxon>
        <taxon>Actinomycetes</taxon>
        <taxon>Micrococcales</taxon>
        <taxon>Promicromonosporaceae</taxon>
        <taxon>Xylanimonas</taxon>
    </lineage>
</organism>
<gene>
    <name evidence="1" type="ordered locus">Xcel_1608</name>
</gene>
<accession>D1BSE1</accession>
<keyword evidence="2" id="KW-1185">Reference proteome</keyword>
<dbReference type="STRING" id="446471.Xcel_1608"/>
<dbReference type="HOGENOM" id="CLU_3049496_0_0_11"/>
<sequence length="54" mass="6314">MVIMRRIALGELRTERHGNRHRIPMDEVDRFRRTYVREIAASSAADVEAELFDG</sequence>
<proteinExistence type="predicted"/>
<evidence type="ECO:0000313" key="2">
    <source>
        <dbReference type="Proteomes" id="UP000002255"/>
    </source>
</evidence>
<dbReference type="KEGG" id="xce:Xcel_1608"/>
<dbReference type="EMBL" id="CP001821">
    <property type="protein sequence ID" value="ACZ30633.1"/>
    <property type="molecule type" value="Genomic_DNA"/>
</dbReference>
<evidence type="ECO:0000313" key="1">
    <source>
        <dbReference type="EMBL" id="ACZ30633.1"/>
    </source>
</evidence>